<comment type="caution">
    <text evidence="1">The sequence shown here is derived from an EMBL/GenBank/DDBJ whole genome shotgun (WGS) entry which is preliminary data.</text>
</comment>
<evidence type="ECO:0000313" key="1">
    <source>
        <dbReference type="EMBL" id="CAF4355855.1"/>
    </source>
</evidence>
<dbReference type="EMBL" id="CAJOBB010019181">
    <property type="protein sequence ID" value="CAF4355855.1"/>
    <property type="molecule type" value="Genomic_DNA"/>
</dbReference>
<name>A0A820LHA7_9BILA</name>
<reference evidence="1" key="1">
    <citation type="submission" date="2021-02" db="EMBL/GenBank/DDBJ databases">
        <authorList>
            <person name="Nowell W R."/>
        </authorList>
    </citation>
    <scope>NUCLEOTIDE SEQUENCE</scope>
</reference>
<sequence length="93" mass="11026">RLIQYKLLEDNNQDIIRIDENNGYLFIAKQSLLETTFNLTVLAIDRHNHSLYDQANVQIILFDETKCTVMFRQTIYIFNTTEHQTIPYDIGMI</sequence>
<proteinExistence type="predicted"/>
<organism evidence="1 2">
    <name type="scientific">Adineta steineri</name>
    <dbReference type="NCBI Taxonomy" id="433720"/>
    <lineage>
        <taxon>Eukaryota</taxon>
        <taxon>Metazoa</taxon>
        <taxon>Spiralia</taxon>
        <taxon>Gnathifera</taxon>
        <taxon>Rotifera</taxon>
        <taxon>Eurotatoria</taxon>
        <taxon>Bdelloidea</taxon>
        <taxon>Adinetida</taxon>
        <taxon>Adinetidae</taxon>
        <taxon>Adineta</taxon>
    </lineage>
</organism>
<dbReference type="InterPro" id="IPR015919">
    <property type="entry name" value="Cadherin-like_sf"/>
</dbReference>
<accession>A0A820LHA7</accession>
<dbReference type="GO" id="GO:0005509">
    <property type="term" value="F:calcium ion binding"/>
    <property type="evidence" value="ECO:0007669"/>
    <property type="project" value="InterPro"/>
</dbReference>
<dbReference type="CDD" id="cd11304">
    <property type="entry name" value="Cadherin_repeat"/>
    <property type="match status" value="1"/>
</dbReference>
<feature type="non-terminal residue" evidence="1">
    <location>
        <position position="1"/>
    </location>
</feature>
<protein>
    <submittedName>
        <fullName evidence="1">Uncharacterized protein</fullName>
    </submittedName>
</protein>
<evidence type="ECO:0000313" key="2">
    <source>
        <dbReference type="Proteomes" id="UP000663868"/>
    </source>
</evidence>
<dbReference type="Gene3D" id="2.60.40.60">
    <property type="entry name" value="Cadherins"/>
    <property type="match status" value="1"/>
</dbReference>
<dbReference type="SUPFAM" id="SSF49313">
    <property type="entry name" value="Cadherin-like"/>
    <property type="match status" value="1"/>
</dbReference>
<dbReference type="GO" id="GO:0016020">
    <property type="term" value="C:membrane"/>
    <property type="evidence" value="ECO:0007669"/>
    <property type="project" value="InterPro"/>
</dbReference>
<gene>
    <name evidence="1" type="ORF">KXQ929_LOCUS48535</name>
</gene>
<dbReference type="Proteomes" id="UP000663868">
    <property type="component" value="Unassembled WGS sequence"/>
</dbReference>
<dbReference type="AlphaFoldDB" id="A0A820LHA7"/>